<dbReference type="BioCyc" id="SCEL448385:SCE_RS06715-MONOMER"/>
<gene>
    <name evidence="3" type="ordered locus">sce1297</name>
</gene>
<sequence length="276" mass="29742">MSSRAGSTGSSSRKTTSSASSSRPTGCSDAPPDLWSVLMRPVGYSTGALALSDVERALSMLEGSSATAVELSALRISELKPLLRLLGSLDLSRYGYVSFHAPSRFDAAEERAVADAMAEVAALGWLIVLHPDTLHDLGAFRQFGGLLAIENMDKRKRTGRTVEELEPFFDALPDASFCFDIGHAHQVDRTMTEAHFLVREHRTRLKQLHVSEVNAGSRHGALSQSAAHAFQRIAAHIPDGAALILETPASPAELERQMAIARAALSTPNRLETTRA</sequence>
<dbReference type="Gene3D" id="3.20.20.150">
    <property type="entry name" value="Divalent-metal-dependent TIM barrel enzymes"/>
    <property type="match status" value="1"/>
</dbReference>
<evidence type="ECO:0000313" key="4">
    <source>
        <dbReference type="Proteomes" id="UP000002139"/>
    </source>
</evidence>
<evidence type="ECO:0000256" key="1">
    <source>
        <dbReference type="SAM" id="MobiDB-lite"/>
    </source>
</evidence>
<dbReference type="InterPro" id="IPR013022">
    <property type="entry name" value="Xyl_isomerase-like_TIM-brl"/>
</dbReference>
<dbReference type="AlphaFoldDB" id="A9F6P3"/>
<proteinExistence type="predicted"/>
<dbReference type="HOGENOM" id="CLU_1174794_0_0_7"/>
<dbReference type="SUPFAM" id="SSF51658">
    <property type="entry name" value="Xylose isomerase-like"/>
    <property type="match status" value="1"/>
</dbReference>
<feature type="region of interest" description="Disordered" evidence="1">
    <location>
        <begin position="1"/>
        <end position="28"/>
    </location>
</feature>
<evidence type="ECO:0000259" key="2">
    <source>
        <dbReference type="Pfam" id="PF01261"/>
    </source>
</evidence>
<dbReference type="Pfam" id="PF01261">
    <property type="entry name" value="AP_endonuc_2"/>
    <property type="match status" value="1"/>
</dbReference>
<name>A9F6P3_SORC5</name>
<reference evidence="3 4" key="1">
    <citation type="journal article" date="2007" name="Nat. Biotechnol.">
        <title>Complete genome sequence of the myxobacterium Sorangium cellulosum.</title>
        <authorList>
            <person name="Schneiker S."/>
            <person name="Perlova O."/>
            <person name="Kaiser O."/>
            <person name="Gerth K."/>
            <person name="Alici A."/>
            <person name="Altmeyer M.O."/>
            <person name="Bartels D."/>
            <person name="Bekel T."/>
            <person name="Beyer S."/>
            <person name="Bode E."/>
            <person name="Bode H.B."/>
            <person name="Bolten C.J."/>
            <person name="Choudhuri J.V."/>
            <person name="Doss S."/>
            <person name="Elnakady Y.A."/>
            <person name="Frank B."/>
            <person name="Gaigalat L."/>
            <person name="Goesmann A."/>
            <person name="Groeger C."/>
            <person name="Gross F."/>
            <person name="Jelsbak L."/>
            <person name="Jelsbak L."/>
            <person name="Kalinowski J."/>
            <person name="Kegler C."/>
            <person name="Knauber T."/>
            <person name="Konietzny S."/>
            <person name="Kopp M."/>
            <person name="Krause L."/>
            <person name="Krug D."/>
            <person name="Linke B."/>
            <person name="Mahmud T."/>
            <person name="Martinez-Arias R."/>
            <person name="McHardy A.C."/>
            <person name="Merai M."/>
            <person name="Meyer F."/>
            <person name="Mormann S."/>
            <person name="Munoz-Dorado J."/>
            <person name="Perez J."/>
            <person name="Pradella S."/>
            <person name="Rachid S."/>
            <person name="Raddatz G."/>
            <person name="Rosenau F."/>
            <person name="Rueckert C."/>
            <person name="Sasse F."/>
            <person name="Scharfe M."/>
            <person name="Schuster S.C."/>
            <person name="Suen G."/>
            <person name="Treuner-Lange A."/>
            <person name="Velicer G.J."/>
            <person name="Vorholter F.-J."/>
            <person name="Weissman K.J."/>
            <person name="Welch R.D."/>
            <person name="Wenzel S.C."/>
            <person name="Whitworth D.E."/>
            <person name="Wilhelm S."/>
            <person name="Wittmann C."/>
            <person name="Bloecker H."/>
            <person name="Puehler A."/>
            <person name="Mueller R."/>
        </authorList>
    </citation>
    <scope>NUCLEOTIDE SEQUENCE [LARGE SCALE GENOMIC DNA]</scope>
    <source>
        <strain evidence="4">So ce56</strain>
    </source>
</reference>
<dbReference type="InterPro" id="IPR036237">
    <property type="entry name" value="Xyl_isomerase-like_sf"/>
</dbReference>
<keyword evidence="4" id="KW-1185">Reference proteome</keyword>
<dbReference type="STRING" id="448385.sce1297"/>
<dbReference type="Proteomes" id="UP000002139">
    <property type="component" value="Chromosome"/>
</dbReference>
<feature type="compositionally biased region" description="Low complexity" evidence="1">
    <location>
        <begin position="1"/>
        <end position="23"/>
    </location>
</feature>
<evidence type="ECO:0000313" key="3">
    <source>
        <dbReference type="EMBL" id="CAN91455.1"/>
    </source>
</evidence>
<dbReference type="EMBL" id="AM746676">
    <property type="protein sequence ID" value="CAN91455.1"/>
    <property type="molecule type" value="Genomic_DNA"/>
</dbReference>
<accession>A9F6P3</accession>
<organism evidence="3 4">
    <name type="scientific">Sorangium cellulosum (strain So ce56)</name>
    <name type="common">Polyangium cellulosum (strain So ce56)</name>
    <dbReference type="NCBI Taxonomy" id="448385"/>
    <lineage>
        <taxon>Bacteria</taxon>
        <taxon>Pseudomonadati</taxon>
        <taxon>Myxococcota</taxon>
        <taxon>Polyangia</taxon>
        <taxon>Polyangiales</taxon>
        <taxon>Polyangiaceae</taxon>
        <taxon>Sorangium</taxon>
    </lineage>
</organism>
<dbReference type="KEGG" id="scl:sce1297"/>
<dbReference type="eggNOG" id="COG1082">
    <property type="taxonomic scope" value="Bacteria"/>
</dbReference>
<feature type="domain" description="Xylose isomerase-like TIM barrel" evidence="2">
    <location>
        <begin position="146"/>
        <end position="259"/>
    </location>
</feature>
<protein>
    <recommendedName>
        <fullName evidence="2">Xylose isomerase-like TIM barrel domain-containing protein</fullName>
    </recommendedName>
</protein>